<evidence type="ECO:0000256" key="2">
    <source>
        <dbReference type="ARBA" id="ARBA00022803"/>
    </source>
</evidence>
<reference evidence="5" key="1">
    <citation type="journal article" date="2015" name="PLoS Genet.">
        <title>Genome Sequence and Transcriptome Analyses of Chrysochromulina tobin: Metabolic Tools for Enhanced Algal Fitness in the Prominent Order Prymnesiales (Haptophyceae).</title>
        <authorList>
            <person name="Hovde B.T."/>
            <person name="Deodato C.R."/>
            <person name="Hunsperger H.M."/>
            <person name="Ryken S.A."/>
            <person name="Yost W."/>
            <person name="Jha R.K."/>
            <person name="Patterson J."/>
            <person name="Monnat R.J. Jr."/>
            <person name="Barlow S.B."/>
            <person name="Starkenburg S.R."/>
            <person name="Cattolico R.A."/>
        </authorList>
    </citation>
    <scope>NUCLEOTIDE SEQUENCE</scope>
    <source>
        <strain evidence="5">CCMP291</strain>
    </source>
</reference>
<keyword evidence="1" id="KW-0677">Repeat</keyword>
<dbReference type="InterPro" id="IPR011990">
    <property type="entry name" value="TPR-like_helical_dom_sf"/>
</dbReference>
<dbReference type="PANTHER" id="PTHR11242">
    <property type="entry name" value="ARYL HYDROCARBON RECEPTOR INTERACTING PROTEIN RELATED"/>
    <property type="match status" value="1"/>
</dbReference>
<dbReference type="SUPFAM" id="SSF48452">
    <property type="entry name" value="TPR-like"/>
    <property type="match status" value="1"/>
</dbReference>
<dbReference type="InterPro" id="IPR039663">
    <property type="entry name" value="AIP/AIPL1/TTC9"/>
</dbReference>
<evidence type="ECO:0000313" key="5">
    <source>
        <dbReference type="Proteomes" id="UP000037460"/>
    </source>
</evidence>
<gene>
    <name evidence="4" type="ORF">Ctob_008671</name>
</gene>
<feature type="region of interest" description="Disordered" evidence="3">
    <location>
        <begin position="57"/>
        <end position="87"/>
    </location>
</feature>
<dbReference type="AlphaFoldDB" id="A0A0M0JK46"/>
<sequence>MHDLSSLDLDAVTVHQPRRPAPDVLGSELVISLRKSAQREWLHSLLLDEALPGPTGGVVAPTAAPTAANMPPPAAPTKRAPAAAPAPMPQRLVPGKADAAAAERKGALADKYHEWDRFDDMSALAQMENAGLDPDAPTMTLRSTPGQNGSPSVAGLQCTEYVKDKEEIALDEELGQKRTDLQRSFNQTARRAMELKEHGNKLLGQQRTAEALEAYLEGEQSLELITGHAATLLSAQLRELTGALRRDLQNNGAQAALTLREWDEAIRLSSEVLALETAQPKALYRRAAARVGRAAPGDAELARADLRALLRVQPHNSAAQKLLDGLGHVV</sequence>
<dbReference type="OrthoDB" id="10609530at2759"/>
<dbReference type="Proteomes" id="UP000037460">
    <property type="component" value="Unassembled WGS sequence"/>
</dbReference>
<keyword evidence="5" id="KW-1185">Reference proteome</keyword>
<dbReference type="Gene3D" id="1.25.40.10">
    <property type="entry name" value="Tetratricopeptide repeat domain"/>
    <property type="match status" value="1"/>
</dbReference>
<protein>
    <submittedName>
        <fullName evidence="4">Uncharacterized protein</fullName>
    </submittedName>
</protein>
<proteinExistence type="predicted"/>
<evidence type="ECO:0000256" key="3">
    <source>
        <dbReference type="SAM" id="MobiDB-lite"/>
    </source>
</evidence>
<evidence type="ECO:0000313" key="4">
    <source>
        <dbReference type="EMBL" id="KOO26712.1"/>
    </source>
</evidence>
<keyword evidence="2" id="KW-0802">TPR repeat</keyword>
<dbReference type="PANTHER" id="PTHR11242:SF0">
    <property type="entry name" value="TPR_REGION DOMAIN-CONTAINING PROTEIN"/>
    <property type="match status" value="1"/>
</dbReference>
<feature type="compositionally biased region" description="Low complexity" evidence="3">
    <location>
        <begin position="76"/>
        <end position="85"/>
    </location>
</feature>
<feature type="compositionally biased region" description="Low complexity" evidence="3">
    <location>
        <begin position="57"/>
        <end position="69"/>
    </location>
</feature>
<name>A0A0M0JK46_9EUKA</name>
<comment type="caution">
    <text evidence="4">The sequence shown here is derived from an EMBL/GenBank/DDBJ whole genome shotgun (WGS) entry which is preliminary data.</text>
</comment>
<accession>A0A0M0JK46</accession>
<dbReference type="EMBL" id="JWZX01002815">
    <property type="protein sequence ID" value="KOO26712.1"/>
    <property type="molecule type" value="Genomic_DNA"/>
</dbReference>
<evidence type="ECO:0000256" key="1">
    <source>
        <dbReference type="ARBA" id="ARBA00022737"/>
    </source>
</evidence>
<organism evidence="4 5">
    <name type="scientific">Chrysochromulina tobinii</name>
    <dbReference type="NCBI Taxonomy" id="1460289"/>
    <lineage>
        <taxon>Eukaryota</taxon>
        <taxon>Haptista</taxon>
        <taxon>Haptophyta</taxon>
        <taxon>Prymnesiophyceae</taxon>
        <taxon>Prymnesiales</taxon>
        <taxon>Chrysochromulinaceae</taxon>
        <taxon>Chrysochromulina</taxon>
    </lineage>
</organism>